<proteinExistence type="predicted"/>
<gene>
    <name evidence="1" type="ORF">EVOR1521_LOCUS4485</name>
</gene>
<dbReference type="Proteomes" id="UP001178507">
    <property type="component" value="Unassembled WGS sequence"/>
</dbReference>
<keyword evidence="2" id="KW-1185">Reference proteome</keyword>
<name>A0AA36HTN2_9DINO</name>
<reference evidence="1" key="1">
    <citation type="submission" date="2023-08" db="EMBL/GenBank/DDBJ databases">
        <authorList>
            <person name="Chen Y."/>
            <person name="Shah S."/>
            <person name="Dougan E. K."/>
            <person name="Thang M."/>
            <person name="Chan C."/>
        </authorList>
    </citation>
    <scope>NUCLEOTIDE SEQUENCE</scope>
</reference>
<dbReference type="AlphaFoldDB" id="A0AA36HTN2"/>
<dbReference type="EMBL" id="CAUJNA010000302">
    <property type="protein sequence ID" value="CAJ1375125.1"/>
    <property type="molecule type" value="Genomic_DNA"/>
</dbReference>
<accession>A0AA36HTN2</accession>
<comment type="caution">
    <text evidence="1">The sequence shown here is derived from an EMBL/GenBank/DDBJ whole genome shotgun (WGS) entry which is preliminary data.</text>
</comment>
<organism evidence="1 2">
    <name type="scientific">Effrenium voratum</name>
    <dbReference type="NCBI Taxonomy" id="2562239"/>
    <lineage>
        <taxon>Eukaryota</taxon>
        <taxon>Sar</taxon>
        <taxon>Alveolata</taxon>
        <taxon>Dinophyceae</taxon>
        <taxon>Suessiales</taxon>
        <taxon>Symbiodiniaceae</taxon>
        <taxon>Effrenium</taxon>
    </lineage>
</organism>
<sequence>MLSPDLELAVVDLSTHRHVVLGRHAPFPGHLYNDCYIFDDLPRAELERQRRLAKTMGSLLDDSKAVDVAWVCADPSSKRFGQLLPQDLVEDVITLGQHGLVQWEEEIEYLRELSASERVFE</sequence>
<evidence type="ECO:0000313" key="1">
    <source>
        <dbReference type="EMBL" id="CAJ1375125.1"/>
    </source>
</evidence>
<protein>
    <submittedName>
        <fullName evidence="1">Uncharacterized protein</fullName>
    </submittedName>
</protein>
<evidence type="ECO:0000313" key="2">
    <source>
        <dbReference type="Proteomes" id="UP001178507"/>
    </source>
</evidence>